<feature type="region of interest" description="Disordered" evidence="1">
    <location>
        <begin position="1"/>
        <end position="104"/>
    </location>
</feature>
<sequence length="1567" mass="165750">MRSRSSPAGSSSGAQARETPVQATSSPSPATASRPARRRGSGAGASTAAATTSAQQPANAQRRGPSKNPPEKNASTTGPASSPPRRRPRAGTAGDGERIGASAYPPRLVRSTIVQLRARAGRRIGPHAAPLGLVLGAYLLALVQRPGETIADTKVHLQLDAARFLGDVASAWTPTAGLGHVWAGQYGGYLFPMGPFFAAGEALGLPDWVVHRLWLGTLLAVAAYGILRLLRVLVPGHAEHGYSALHVGAGVLYVVNPYVTVYADRTSVALLAYAALPWLLLCVHRGLRDPRGWWWPAAFALVLTSTGGGVNAAVTGWVLVAPALLVLYELGWGGVPRAALVPWLGRTVLTGALAGAWWVVPLAVHASQGFDFLPFTEQPGTIWGTTSLAESFRLLGFWTSYIGVGFGGELRPFATHGPAYLFSLPVVLASMLVPALVVLGLRVSWRARYAPFFVLLLTVGLLIMAVGFPEGSPLRRAATFTYNQVEAVRFLRTTYKAGPLVALALAALGGMGLAWAWARAAGRPRLRALGTVALAGVVAVAAWPLTSGRAPDRQLAYDVPSWWQQAADRLDDADPNTRALLLPGQLFASYRWGQTIDAVLPALTDHPVANRYIVPFSDSRATELQWGVDALVNQERLVPGQLAPLLDLLGVGQVVLATDGDRSRSGELGPAEVARVLGTQPDATGGGLAATGLDTGLGAPEIDPALGGGAGIAGERPVSGVRRETFGTPQLLPAAAARLAGPVRRAPLELRPARTGGIVRVVPRAPMTIVDGGAQGVMDLAAFGDLRPDRPLAYAPDLDGETLAAAVRDGAGFVIADGVRRRAFVSARLRGNVGPTLPADRDVSEDGTRLDPFSGDGDRPAAQTVAVLRGRGAVAVSAPYSPQVTQFPEHRPAAALDGDLGTAWLADRFLAESRRHLDVTFPEPRDVGTIELYPYGDSRGTVTAVEVGGRRFAVRPGWNTLRVGLEKVRRLSVRIASMRRPERATAGGGGIRELRIPGVRVRETLRPPVVLEQALRSEDLSGSPLTYLLQRTTADAPAVRGRLAGPAQAGLLADARDPEPRLERTIHPPTARRYGAEAWVSVDPKTPDDVLDGLVSPAAARLVARSASRLEGRPRHRASGAFDGGTARAWIGQWIAGRPAWLSWRTPQVATLRRLRLVPPAVRVRRPTRVRLRSERGVSAPVAVRADGFVRLAAPLAGRRFRLEVLEAAFPAGTPARLRQRRAVGIGELRGAGVEPVPAPRSGRAAAPCGAVVLRAAGRTLRLRVPAQDLRRFDAGLPLRAEGCGPLSLPADRTLLRDTGTGAFRADRLRLFSAPPESLVLPGAGGRVLAAGTPGEGRRDGVRVDVREPSWLVYGESYAAGWRASCDGRDLGRPVPLQGYANAWPVEPGCERVALSFGPQRALTGGYVVSAIAILLLLAYLLLRRGERVRQRDPVTAPPGPLDVGADRPARWGLLRALAMGLVASGVLGALFALRAGAVLGPVVAFVLWRGVANRTLVLWAGLLLLVGVPVAHVLGGADDPGGYDYGYAVHHIAAHWVATGAVALLLLALVRWLRADRRLRRADDAG</sequence>
<keyword evidence="2" id="KW-0472">Membrane</keyword>
<name>A0A2T4UEI5_9ACTN</name>
<accession>A0A2T4UEI5</accession>
<dbReference type="InterPro" id="IPR021798">
    <property type="entry name" value="AftD_N"/>
</dbReference>
<feature type="transmembrane region" description="Helical" evidence="2">
    <location>
        <begin position="1535"/>
        <end position="1554"/>
    </location>
</feature>
<keyword evidence="2" id="KW-0812">Transmembrane</keyword>
<feature type="transmembrane region" description="Helical" evidence="2">
    <location>
        <begin position="1402"/>
        <end position="1423"/>
    </location>
</feature>
<keyword evidence="5" id="KW-1185">Reference proteome</keyword>
<feature type="transmembrane region" description="Helical" evidence="2">
    <location>
        <begin position="340"/>
        <end position="360"/>
    </location>
</feature>
<feature type="compositionally biased region" description="Low complexity" evidence="1">
    <location>
        <begin position="22"/>
        <end position="34"/>
    </location>
</feature>
<feature type="transmembrane region" description="Helical" evidence="2">
    <location>
        <begin position="500"/>
        <end position="520"/>
    </location>
</feature>
<feature type="transmembrane region" description="Helical" evidence="2">
    <location>
        <begin position="1457"/>
        <end position="1489"/>
    </location>
</feature>
<reference evidence="4 5" key="1">
    <citation type="submission" date="2018-03" db="EMBL/GenBank/DDBJ databases">
        <title>Aquarubrobacter algicola gen. nov., sp. nov., a novel actinobacterium isolated from shallow eutrophic lake during the end of cyanobacterial harmful algal blooms.</title>
        <authorList>
            <person name="Chun S.J."/>
        </authorList>
    </citation>
    <scope>NUCLEOTIDE SEQUENCE [LARGE SCALE GENOMIC DNA]</scope>
    <source>
        <strain evidence="4 5">Seoho-28</strain>
    </source>
</reference>
<evidence type="ECO:0000313" key="5">
    <source>
        <dbReference type="Proteomes" id="UP000240739"/>
    </source>
</evidence>
<evidence type="ECO:0000256" key="1">
    <source>
        <dbReference type="SAM" id="MobiDB-lite"/>
    </source>
</evidence>
<feature type="transmembrane region" description="Helical" evidence="2">
    <location>
        <begin position="213"/>
        <end position="230"/>
    </location>
</feature>
<evidence type="ECO:0000313" key="4">
    <source>
        <dbReference type="EMBL" id="PTL56196.1"/>
    </source>
</evidence>
<protein>
    <recommendedName>
        <fullName evidence="3">Alpha-(1-&gt;3)-arabinofuranosyltransferase N-terminal GT-C domain-containing protein</fullName>
    </recommendedName>
</protein>
<feature type="transmembrane region" description="Helical" evidence="2">
    <location>
        <begin position="526"/>
        <end position="545"/>
    </location>
</feature>
<feature type="transmembrane region" description="Helical" evidence="2">
    <location>
        <begin position="419"/>
        <end position="443"/>
    </location>
</feature>
<evidence type="ECO:0000256" key="2">
    <source>
        <dbReference type="SAM" id="Phobius"/>
    </source>
</evidence>
<feature type="transmembrane region" description="Helical" evidence="2">
    <location>
        <begin position="299"/>
        <end position="328"/>
    </location>
</feature>
<dbReference type="GO" id="GO:0016740">
    <property type="term" value="F:transferase activity"/>
    <property type="evidence" value="ECO:0007669"/>
    <property type="project" value="InterPro"/>
</dbReference>
<dbReference type="Pfam" id="PF11847">
    <property type="entry name" value="GT-C_AftD"/>
    <property type="match status" value="1"/>
</dbReference>
<feature type="compositionally biased region" description="Basic and acidic residues" evidence="1">
    <location>
        <begin position="839"/>
        <end position="849"/>
    </location>
</feature>
<organism evidence="4 5">
    <name type="scientific">Paraconexibacter algicola</name>
    <dbReference type="NCBI Taxonomy" id="2133960"/>
    <lineage>
        <taxon>Bacteria</taxon>
        <taxon>Bacillati</taxon>
        <taxon>Actinomycetota</taxon>
        <taxon>Thermoleophilia</taxon>
        <taxon>Solirubrobacterales</taxon>
        <taxon>Paraconexibacteraceae</taxon>
        <taxon>Paraconexibacter</taxon>
    </lineage>
</organism>
<feature type="compositionally biased region" description="Low complexity" evidence="1">
    <location>
        <begin position="1"/>
        <end position="14"/>
    </location>
</feature>
<feature type="compositionally biased region" description="Low complexity" evidence="1">
    <location>
        <begin position="44"/>
        <end position="58"/>
    </location>
</feature>
<keyword evidence="2" id="KW-1133">Transmembrane helix</keyword>
<feature type="transmembrane region" description="Helical" evidence="2">
    <location>
        <begin position="1496"/>
        <end position="1515"/>
    </location>
</feature>
<feature type="transmembrane region" description="Helical" evidence="2">
    <location>
        <begin position="242"/>
        <end position="262"/>
    </location>
</feature>
<evidence type="ECO:0000259" key="3">
    <source>
        <dbReference type="Pfam" id="PF11847"/>
    </source>
</evidence>
<comment type="caution">
    <text evidence="4">The sequence shown here is derived from an EMBL/GenBank/DDBJ whole genome shotgun (WGS) entry which is preliminary data.</text>
</comment>
<feature type="domain" description="Alpha-(1-&gt;3)-arabinofuranosyltransferase N-terminal GT-C" evidence="3">
    <location>
        <begin position="138"/>
        <end position="683"/>
    </location>
</feature>
<feature type="transmembrane region" description="Helical" evidence="2">
    <location>
        <begin position="268"/>
        <end position="287"/>
    </location>
</feature>
<dbReference type="EMBL" id="PYYB01000002">
    <property type="protein sequence ID" value="PTL56196.1"/>
    <property type="molecule type" value="Genomic_DNA"/>
</dbReference>
<proteinExistence type="predicted"/>
<feature type="transmembrane region" description="Helical" evidence="2">
    <location>
        <begin position="124"/>
        <end position="143"/>
    </location>
</feature>
<feature type="region of interest" description="Disordered" evidence="1">
    <location>
        <begin position="836"/>
        <end position="858"/>
    </location>
</feature>
<feature type="transmembrane region" description="Helical" evidence="2">
    <location>
        <begin position="449"/>
        <end position="468"/>
    </location>
</feature>
<dbReference type="Proteomes" id="UP000240739">
    <property type="component" value="Unassembled WGS sequence"/>
</dbReference>
<gene>
    <name evidence="4" type="ORF">C7Y72_14505</name>
</gene>